<dbReference type="AlphaFoldDB" id="A0A6M3L459"/>
<keyword evidence="2" id="KW-0489">Methyltransferase</keyword>
<dbReference type="Pfam" id="PF05050">
    <property type="entry name" value="Methyltransf_21"/>
    <property type="match status" value="1"/>
</dbReference>
<evidence type="ECO:0000259" key="1">
    <source>
        <dbReference type="Pfam" id="PF05050"/>
    </source>
</evidence>
<dbReference type="NCBIfam" id="TIGR01444">
    <property type="entry name" value="fkbM_fam"/>
    <property type="match status" value="1"/>
</dbReference>
<dbReference type="SUPFAM" id="SSF53335">
    <property type="entry name" value="S-adenosyl-L-methionine-dependent methyltransferases"/>
    <property type="match status" value="1"/>
</dbReference>
<sequence>MMVFIDCGFHKGEWLYKFMKIYRPTHFKVYAFEANPYLTEDINYDGIKLYKKAVSDQNCKRVFFISEESLASSSFYQRKGILYSKYITVECIDFSQWILDNLNKKDYNVLKLDVEGEEYRILEKMVKDDTISYINDMYIEFHDLKQRPHIKPEHTKEYFLKKIKKNYINFKETT</sequence>
<dbReference type="GO" id="GO:0008168">
    <property type="term" value="F:methyltransferase activity"/>
    <property type="evidence" value="ECO:0007669"/>
    <property type="project" value="UniProtKB-KW"/>
</dbReference>
<accession>A0A6M3L459</accession>
<name>A0A6M3L459_9ZZZZ</name>
<dbReference type="GO" id="GO:0032259">
    <property type="term" value="P:methylation"/>
    <property type="evidence" value="ECO:0007669"/>
    <property type="project" value="UniProtKB-KW"/>
</dbReference>
<reference evidence="2" key="1">
    <citation type="submission" date="2020-03" db="EMBL/GenBank/DDBJ databases">
        <title>The deep terrestrial virosphere.</title>
        <authorList>
            <person name="Holmfeldt K."/>
            <person name="Nilsson E."/>
            <person name="Simone D."/>
            <person name="Lopez-Fernandez M."/>
            <person name="Wu X."/>
            <person name="de Brujin I."/>
            <person name="Lundin D."/>
            <person name="Andersson A."/>
            <person name="Bertilsson S."/>
            <person name="Dopson M."/>
        </authorList>
    </citation>
    <scope>NUCLEOTIDE SEQUENCE</scope>
    <source>
        <strain evidence="2">MM415B02718</strain>
    </source>
</reference>
<dbReference type="Gene3D" id="3.40.50.150">
    <property type="entry name" value="Vaccinia Virus protein VP39"/>
    <property type="match status" value="1"/>
</dbReference>
<proteinExistence type="predicted"/>
<gene>
    <name evidence="2" type="ORF">MM415B02718_0007</name>
</gene>
<protein>
    <submittedName>
        <fullName evidence="2">Putative methyltransferase</fullName>
    </submittedName>
</protein>
<feature type="domain" description="Methyltransferase FkbM" evidence="1">
    <location>
        <begin position="6"/>
        <end position="146"/>
    </location>
</feature>
<dbReference type="InterPro" id="IPR029063">
    <property type="entry name" value="SAM-dependent_MTases_sf"/>
</dbReference>
<dbReference type="EMBL" id="MT142793">
    <property type="protein sequence ID" value="QJA88632.1"/>
    <property type="molecule type" value="Genomic_DNA"/>
</dbReference>
<organism evidence="2">
    <name type="scientific">viral metagenome</name>
    <dbReference type="NCBI Taxonomy" id="1070528"/>
    <lineage>
        <taxon>unclassified sequences</taxon>
        <taxon>metagenomes</taxon>
        <taxon>organismal metagenomes</taxon>
    </lineage>
</organism>
<evidence type="ECO:0000313" key="2">
    <source>
        <dbReference type="EMBL" id="QJA88632.1"/>
    </source>
</evidence>
<dbReference type="InterPro" id="IPR006342">
    <property type="entry name" value="FkbM_mtfrase"/>
</dbReference>
<keyword evidence="2" id="KW-0808">Transferase</keyword>